<evidence type="ECO:0000313" key="4">
    <source>
        <dbReference type="EMBL" id="GIG72229.1"/>
    </source>
</evidence>
<evidence type="ECO:0000256" key="2">
    <source>
        <dbReference type="SAM" id="Phobius"/>
    </source>
</evidence>
<reference evidence="4" key="1">
    <citation type="submission" date="2021-01" db="EMBL/GenBank/DDBJ databases">
        <title>Whole genome shotgun sequence of Planosporangium flavigriseum NBRC 105377.</title>
        <authorList>
            <person name="Komaki H."/>
            <person name="Tamura T."/>
        </authorList>
    </citation>
    <scope>NUCLEOTIDE SEQUENCE</scope>
    <source>
        <strain evidence="4">NBRC 105377</strain>
    </source>
</reference>
<proteinExistence type="predicted"/>
<protein>
    <submittedName>
        <fullName evidence="4">Uncharacterized protein</fullName>
    </submittedName>
</protein>
<keyword evidence="3" id="KW-0732">Signal</keyword>
<sequence>MVATLLVTAGIAVGAPAAYADNEARLGVSPGHGGPDAEFTVTARWQADGHGRNRQCRPDQITFQWDNSTLGSAAAVPAGDACVATLRATPPAGTYQGVSTHFISASGVRGARVAYRVVAGAVATPANPEPSSGPTAEPTPESTETATAEAQADSPTAAAAVPGNSTAPAAARNADSGLTGLIIGLGALLFLAGAAALGAMVWRSRRGKSEAASEAEMVWSPEPAVAATQPLLTPTQAIPIPRQAGNQEEPQTVQLPPVPGN</sequence>
<evidence type="ECO:0000313" key="5">
    <source>
        <dbReference type="Proteomes" id="UP000653674"/>
    </source>
</evidence>
<dbReference type="Proteomes" id="UP000653674">
    <property type="component" value="Unassembled WGS sequence"/>
</dbReference>
<organism evidence="4 5">
    <name type="scientific">Planosporangium flavigriseum</name>
    <dbReference type="NCBI Taxonomy" id="373681"/>
    <lineage>
        <taxon>Bacteria</taxon>
        <taxon>Bacillati</taxon>
        <taxon>Actinomycetota</taxon>
        <taxon>Actinomycetes</taxon>
        <taxon>Micromonosporales</taxon>
        <taxon>Micromonosporaceae</taxon>
        <taxon>Planosporangium</taxon>
    </lineage>
</organism>
<feature type="transmembrane region" description="Helical" evidence="2">
    <location>
        <begin position="178"/>
        <end position="202"/>
    </location>
</feature>
<gene>
    <name evidence="4" type="ORF">Pfl04_06330</name>
</gene>
<accession>A0A8J3PKK3</accession>
<feature type="compositionally biased region" description="Low complexity" evidence="1">
    <location>
        <begin position="124"/>
        <end position="152"/>
    </location>
</feature>
<comment type="caution">
    <text evidence="4">The sequence shown here is derived from an EMBL/GenBank/DDBJ whole genome shotgun (WGS) entry which is preliminary data.</text>
</comment>
<feature type="signal peptide" evidence="3">
    <location>
        <begin position="1"/>
        <end position="20"/>
    </location>
</feature>
<dbReference type="EMBL" id="BONU01000003">
    <property type="protein sequence ID" value="GIG72229.1"/>
    <property type="molecule type" value="Genomic_DNA"/>
</dbReference>
<feature type="chain" id="PRO_5035194387" evidence="3">
    <location>
        <begin position="21"/>
        <end position="261"/>
    </location>
</feature>
<keyword evidence="2" id="KW-0812">Transmembrane</keyword>
<evidence type="ECO:0000256" key="1">
    <source>
        <dbReference type="SAM" id="MobiDB-lite"/>
    </source>
</evidence>
<feature type="region of interest" description="Disordered" evidence="1">
    <location>
        <begin position="237"/>
        <end position="261"/>
    </location>
</feature>
<keyword evidence="2" id="KW-1133">Transmembrane helix</keyword>
<name>A0A8J3PKK3_9ACTN</name>
<feature type="region of interest" description="Disordered" evidence="1">
    <location>
        <begin position="124"/>
        <end position="170"/>
    </location>
</feature>
<keyword evidence="5" id="KW-1185">Reference proteome</keyword>
<dbReference type="AlphaFoldDB" id="A0A8J3PKK3"/>
<keyword evidence="2" id="KW-0472">Membrane</keyword>
<feature type="compositionally biased region" description="Polar residues" evidence="1">
    <location>
        <begin position="244"/>
        <end position="254"/>
    </location>
</feature>
<evidence type="ECO:0000256" key="3">
    <source>
        <dbReference type="SAM" id="SignalP"/>
    </source>
</evidence>